<organism evidence="2 3">
    <name type="scientific">Pseudomonas fluvialis</name>
    <dbReference type="NCBI Taxonomy" id="1793966"/>
    <lineage>
        <taxon>Bacteria</taxon>
        <taxon>Pseudomonadati</taxon>
        <taxon>Pseudomonadota</taxon>
        <taxon>Gammaproteobacteria</taxon>
        <taxon>Pseudomonadales</taxon>
        <taxon>Pseudomonadaceae</taxon>
        <taxon>Pseudomonas</taxon>
    </lineage>
</organism>
<protein>
    <submittedName>
        <fullName evidence="2">Uncharacterized protein</fullName>
    </submittedName>
</protein>
<feature type="region of interest" description="Disordered" evidence="1">
    <location>
        <begin position="1"/>
        <end position="28"/>
    </location>
</feature>
<reference evidence="3" key="1">
    <citation type="journal article" date="2019" name="Int. J. Syst. Evol. Microbiol.">
        <title>The Global Catalogue of Microorganisms (GCM) 10K type strain sequencing project: providing services to taxonomists for standard genome sequencing and annotation.</title>
        <authorList>
            <consortium name="The Broad Institute Genomics Platform"/>
            <consortium name="The Broad Institute Genome Sequencing Center for Infectious Disease"/>
            <person name="Wu L."/>
            <person name="Ma J."/>
        </authorList>
    </citation>
    <scope>NUCLEOTIDE SEQUENCE [LARGE SCALE GENOMIC DNA]</scope>
    <source>
        <strain evidence="3">CCM 8778</strain>
    </source>
</reference>
<evidence type="ECO:0000313" key="3">
    <source>
        <dbReference type="Proteomes" id="UP000655550"/>
    </source>
</evidence>
<evidence type="ECO:0000256" key="1">
    <source>
        <dbReference type="SAM" id="MobiDB-lite"/>
    </source>
</evidence>
<name>A0ABQ2AN38_9PSED</name>
<feature type="compositionally biased region" description="Basic and acidic residues" evidence="1">
    <location>
        <begin position="17"/>
        <end position="28"/>
    </location>
</feature>
<dbReference type="EMBL" id="BMDE01000004">
    <property type="protein sequence ID" value="GGH93019.1"/>
    <property type="molecule type" value="Genomic_DNA"/>
</dbReference>
<keyword evidence="3" id="KW-1185">Reference proteome</keyword>
<evidence type="ECO:0000313" key="2">
    <source>
        <dbReference type="EMBL" id="GGH93019.1"/>
    </source>
</evidence>
<sequence>MPSTRDSRVIRLTTALERNKPPEPDFSDIDHLACKVAECTDSRAAQPARHPASGVDKPG</sequence>
<accession>A0ABQ2AN38</accession>
<comment type="caution">
    <text evidence="2">The sequence shown here is derived from an EMBL/GenBank/DDBJ whole genome shotgun (WGS) entry which is preliminary data.</text>
</comment>
<proteinExistence type="predicted"/>
<gene>
    <name evidence="2" type="ORF">GCM10007363_16660</name>
</gene>
<dbReference type="Proteomes" id="UP000655550">
    <property type="component" value="Unassembled WGS sequence"/>
</dbReference>